<name>A0A9X9LG31_GULGU</name>
<feature type="non-terminal residue" evidence="1">
    <location>
        <position position="34"/>
    </location>
</feature>
<dbReference type="AlphaFoldDB" id="A0A9X9LG31"/>
<protein>
    <submittedName>
        <fullName evidence="1">Uncharacterized protein</fullName>
    </submittedName>
</protein>
<evidence type="ECO:0000313" key="2">
    <source>
        <dbReference type="Proteomes" id="UP000269945"/>
    </source>
</evidence>
<reference evidence="1 2" key="1">
    <citation type="submission" date="2018-10" db="EMBL/GenBank/DDBJ databases">
        <authorList>
            <person name="Ekblom R."/>
            <person name="Jareborg N."/>
        </authorList>
    </citation>
    <scope>NUCLEOTIDE SEQUENCE [LARGE SCALE GENOMIC DNA]</scope>
    <source>
        <tissue evidence="1">Muscle</tissue>
    </source>
</reference>
<dbReference type="EMBL" id="CYRY02002670">
    <property type="protein sequence ID" value="VCW67412.1"/>
    <property type="molecule type" value="Genomic_DNA"/>
</dbReference>
<dbReference type="Proteomes" id="UP000269945">
    <property type="component" value="Unassembled WGS sequence"/>
</dbReference>
<organism evidence="1 2">
    <name type="scientific">Gulo gulo</name>
    <name type="common">Wolverine</name>
    <name type="synonym">Gluton</name>
    <dbReference type="NCBI Taxonomy" id="48420"/>
    <lineage>
        <taxon>Eukaryota</taxon>
        <taxon>Metazoa</taxon>
        <taxon>Chordata</taxon>
        <taxon>Craniata</taxon>
        <taxon>Vertebrata</taxon>
        <taxon>Euteleostomi</taxon>
        <taxon>Mammalia</taxon>
        <taxon>Eutheria</taxon>
        <taxon>Laurasiatheria</taxon>
        <taxon>Carnivora</taxon>
        <taxon>Caniformia</taxon>
        <taxon>Musteloidea</taxon>
        <taxon>Mustelidae</taxon>
        <taxon>Guloninae</taxon>
        <taxon>Gulo</taxon>
    </lineage>
</organism>
<proteinExistence type="predicted"/>
<comment type="caution">
    <text evidence="1">The sequence shown here is derived from an EMBL/GenBank/DDBJ whole genome shotgun (WGS) entry which is preliminary data.</text>
</comment>
<evidence type="ECO:0000313" key="1">
    <source>
        <dbReference type="EMBL" id="VCW67412.1"/>
    </source>
</evidence>
<accession>A0A9X9LG31</accession>
<gene>
    <name evidence="1" type="ORF">BN2614_LOCUS1</name>
</gene>
<sequence length="34" mass="3853">MQGLVVSYLLTFPELINNPVFIHPPFLHSRLTSA</sequence>
<keyword evidence="2" id="KW-1185">Reference proteome</keyword>